<dbReference type="CDD" id="cd03801">
    <property type="entry name" value="GT4_PimA-like"/>
    <property type="match status" value="1"/>
</dbReference>
<name>A0A4U1CSS6_9SPHI</name>
<accession>A0A4U1CSS6</accession>
<reference evidence="2 3" key="1">
    <citation type="submission" date="2019-04" db="EMBL/GenBank/DDBJ databases">
        <title>Pedobacter sp. RP-3-22 sp. nov., isolated from Arctic soil.</title>
        <authorList>
            <person name="Dahal R.H."/>
            <person name="Kim D.-U."/>
        </authorList>
    </citation>
    <scope>NUCLEOTIDE SEQUENCE [LARGE SCALE GENOMIC DNA]</scope>
    <source>
        <strain evidence="2 3">RP-3-22</strain>
    </source>
</reference>
<comment type="caution">
    <text evidence="2">The sequence shown here is derived from an EMBL/GenBank/DDBJ whole genome shotgun (WGS) entry which is preliminary data.</text>
</comment>
<proteinExistence type="predicted"/>
<dbReference type="Pfam" id="PF13439">
    <property type="entry name" value="Glyco_transf_4"/>
    <property type="match status" value="1"/>
</dbReference>
<gene>
    <name evidence="2" type="ORF">FA048_00785</name>
</gene>
<organism evidence="2 3">
    <name type="scientific">Pedobacter polaris</name>
    <dbReference type="NCBI Taxonomy" id="2571273"/>
    <lineage>
        <taxon>Bacteria</taxon>
        <taxon>Pseudomonadati</taxon>
        <taxon>Bacteroidota</taxon>
        <taxon>Sphingobacteriia</taxon>
        <taxon>Sphingobacteriales</taxon>
        <taxon>Sphingobacteriaceae</taxon>
        <taxon>Pedobacter</taxon>
    </lineage>
</organism>
<dbReference type="OrthoDB" id="9807209at2"/>
<feature type="domain" description="Glycosyltransferase subfamily 4-like N-terminal" evidence="1">
    <location>
        <begin position="20"/>
        <end position="214"/>
    </location>
</feature>
<evidence type="ECO:0000259" key="1">
    <source>
        <dbReference type="Pfam" id="PF13439"/>
    </source>
</evidence>
<evidence type="ECO:0000313" key="2">
    <source>
        <dbReference type="EMBL" id="TKC12187.1"/>
    </source>
</evidence>
<protein>
    <submittedName>
        <fullName evidence="2">Glycosyltransferase</fullName>
    </submittedName>
</protein>
<dbReference type="SUPFAM" id="SSF53756">
    <property type="entry name" value="UDP-Glycosyltransferase/glycogen phosphorylase"/>
    <property type="match status" value="1"/>
</dbReference>
<dbReference type="InterPro" id="IPR028098">
    <property type="entry name" value="Glyco_trans_4-like_N"/>
</dbReference>
<dbReference type="PANTHER" id="PTHR12526:SF630">
    <property type="entry name" value="GLYCOSYLTRANSFERASE"/>
    <property type="match status" value="1"/>
</dbReference>
<keyword evidence="3" id="KW-1185">Reference proteome</keyword>
<dbReference type="PANTHER" id="PTHR12526">
    <property type="entry name" value="GLYCOSYLTRANSFERASE"/>
    <property type="match status" value="1"/>
</dbReference>
<sequence>MKVLMLTNRVPFPPNSGYPIVVYNTIKGLLKLGVDVTLFSINASKHNVDVDDIYDPVFEKINFHSFNIDTEVNIWGAFFNIFSNQSYNVSRFYDEDAEKLLENVLREQEFDIVQFEGLFVVPYLDTIKEHSKAKLIYRAHNIEFDVWEKLAAREQFRPRRKYLEFLSRRLKVYETEQINRFHQVFAISEPDRQNILRLGCQTRLDVFPVAIDFEKYNVDVTKTSFPTLFHLGAMDWRPNKEGLEWFLDEIWPDIEKLSGELRFYIAGKNMQKQFFDYDSENLIVEGEVFDAVEFMNSKAIMIVPLLSGSGMRVKIIEGMAMQKCIIATTMAAEGINCENGKNIMIADTPDEFYRSILQCITQPNKWQDIGKNARKTVERDHEINSNAKRMLAIYEILILS</sequence>
<dbReference type="GO" id="GO:0016757">
    <property type="term" value="F:glycosyltransferase activity"/>
    <property type="evidence" value="ECO:0007669"/>
    <property type="project" value="UniProtKB-ARBA"/>
</dbReference>
<dbReference type="EMBL" id="SWBR01000001">
    <property type="protein sequence ID" value="TKC12187.1"/>
    <property type="molecule type" value="Genomic_DNA"/>
</dbReference>
<dbReference type="Proteomes" id="UP000309488">
    <property type="component" value="Unassembled WGS sequence"/>
</dbReference>
<evidence type="ECO:0000313" key="3">
    <source>
        <dbReference type="Proteomes" id="UP000309488"/>
    </source>
</evidence>
<keyword evidence="2" id="KW-0808">Transferase</keyword>
<dbReference type="Gene3D" id="3.40.50.2000">
    <property type="entry name" value="Glycogen Phosphorylase B"/>
    <property type="match status" value="2"/>
</dbReference>
<dbReference type="AlphaFoldDB" id="A0A4U1CSS6"/>
<dbReference type="Pfam" id="PF13692">
    <property type="entry name" value="Glyco_trans_1_4"/>
    <property type="match status" value="1"/>
</dbReference>